<feature type="non-terminal residue" evidence="1">
    <location>
        <position position="1"/>
    </location>
</feature>
<sequence>MSVCQTANATPLNIIGQIELNIKVKHIETRGIAYVATNLITPILLGNDWINTNHVHLFGDQKHLTIPDQLGQLTRIPYTEPLSINYPVQLANQITLPPHSQTLVDITSQVTNANNLMFEPDNRYISKFIFIPHTLLNVNNHQTKVLLINAQNRQQTLSKNTRIGTIS</sequence>
<dbReference type="EMBL" id="CAJOAY010005680">
    <property type="protein sequence ID" value="CAF4115970.1"/>
    <property type="molecule type" value="Genomic_DNA"/>
</dbReference>
<comment type="caution">
    <text evidence="1">The sequence shown here is derived from an EMBL/GenBank/DDBJ whole genome shotgun (WGS) entry which is preliminary data.</text>
</comment>
<protein>
    <submittedName>
        <fullName evidence="1">Uncharacterized protein</fullName>
    </submittedName>
</protein>
<evidence type="ECO:0000313" key="1">
    <source>
        <dbReference type="EMBL" id="CAF4115970.1"/>
    </source>
</evidence>
<organism evidence="1 2">
    <name type="scientific">Adineta steineri</name>
    <dbReference type="NCBI Taxonomy" id="433720"/>
    <lineage>
        <taxon>Eukaryota</taxon>
        <taxon>Metazoa</taxon>
        <taxon>Spiralia</taxon>
        <taxon>Gnathifera</taxon>
        <taxon>Rotifera</taxon>
        <taxon>Eurotatoria</taxon>
        <taxon>Bdelloidea</taxon>
        <taxon>Adinetida</taxon>
        <taxon>Adinetidae</taxon>
        <taxon>Adineta</taxon>
    </lineage>
</organism>
<proteinExistence type="predicted"/>
<dbReference type="Proteomes" id="UP000663881">
    <property type="component" value="Unassembled WGS sequence"/>
</dbReference>
<gene>
    <name evidence="1" type="ORF">OKA104_LOCUS36474</name>
</gene>
<accession>A0A819VYF9</accession>
<dbReference type="AlphaFoldDB" id="A0A819VYF9"/>
<reference evidence="1" key="1">
    <citation type="submission" date="2021-02" db="EMBL/GenBank/DDBJ databases">
        <authorList>
            <person name="Nowell W R."/>
        </authorList>
    </citation>
    <scope>NUCLEOTIDE SEQUENCE</scope>
</reference>
<evidence type="ECO:0000313" key="2">
    <source>
        <dbReference type="Proteomes" id="UP000663881"/>
    </source>
</evidence>
<name>A0A819VYF9_9BILA</name>